<evidence type="ECO:0000256" key="9">
    <source>
        <dbReference type="ARBA" id="ARBA00023245"/>
    </source>
</evidence>
<dbReference type="FunFam" id="3.40.190.10:FF:000030">
    <property type="entry name" value="Molybdate ABC transporter substrate-binding protein"/>
    <property type="match status" value="1"/>
</dbReference>
<feature type="binding site" evidence="14">
    <location>
        <position position="80"/>
    </location>
    <ligand>
        <name>molybdate</name>
        <dbReference type="ChEBI" id="CHEBI:36264"/>
    </ligand>
</feature>
<reference evidence="16 17" key="1">
    <citation type="submission" date="2018-11" db="EMBL/GenBank/DDBJ databases">
        <authorList>
            <person name="Criscuolo A."/>
        </authorList>
    </citation>
    <scope>NUCLEOTIDE SEQUENCE [LARGE SCALE GENOMIC DNA]</scope>
    <source>
        <strain evidence="16">AT11b</strain>
    </source>
</reference>
<keyword evidence="4" id="KW-1003">Cell membrane</keyword>
<feature type="binding site" evidence="14">
    <location>
        <position position="183"/>
    </location>
    <ligand>
        <name>molybdate</name>
        <dbReference type="ChEBI" id="CHEBI:36264"/>
    </ligand>
</feature>
<keyword evidence="3" id="KW-0813">Transport</keyword>
<comment type="subunit">
    <text evidence="11">The complex is composed of two ATP-binding proteins (ModC), two transmembrane proteins (ModB) and a solute-binding protein (ModA).</text>
</comment>
<feature type="signal peptide" evidence="15">
    <location>
        <begin position="1"/>
        <end position="25"/>
    </location>
</feature>
<evidence type="ECO:0000256" key="6">
    <source>
        <dbReference type="ARBA" id="ARBA00022723"/>
    </source>
</evidence>
<proteinExistence type="inferred from homology"/>
<dbReference type="GO" id="GO:0046872">
    <property type="term" value="F:metal ion binding"/>
    <property type="evidence" value="ECO:0007669"/>
    <property type="project" value="UniProtKB-KW"/>
</dbReference>
<evidence type="ECO:0000256" key="14">
    <source>
        <dbReference type="PIRSR" id="PIRSR004846-1"/>
    </source>
</evidence>
<accession>A0A3P5XIB6</accession>
<evidence type="ECO:0000313" key="16">
    <source>
        <dbReference type="EMBL" id="VDC31301.1"/>
    </source>
</evidence>
<keyword evidence="7 15" id="KW-0732">Signal</keyword>
<evidence type="ECO:0000256" key="10">
    <source>
        <dbReference type="ARBA" id="ARBA00056002"/>
    </source>
</evidence>
<dbReference type="PROSITE" id="PS51257">
    <property type="entry name" value="PROKAR_LIPOPROTEIN"/>
    <property type="match status" value="1"/>
</dbReference>
<dbReference type="GO" id="GO:0005886">
    <property type="term" value="C:plasma membrane"/>
    <property type="evidence" value="ECO:0007669"/>
    <property type="project" value="UniProtKB-SubCell"/>
</dbReference>
<evidence type="ECO:0000256" key="15">
    <source>
        <dbReference type="SAM" id="SignalP"/>
    </source>
</evidence>
<comment type="subcellular location">
    <subcellularLocation>
        <location evidence="1">Cell membrane</location>
        <topology evidence="1">Lipid-anchor</topology>
    </subcellularLocation>
</comment>
<evidence type="ECO:0000256" key="12">
    <source>
        <dbReference type="ARBA" id="ARBA00073171"/>
    </source>
</evidence>
<dbReference type="RefSeq" id="WP_124093007.1">
    <property type="nucleotide sequence ID" value="NZ_CBCRYA010000001.1"/>
</dbReference>
<keyword evidence="5 14" id="KW-0500">Molybdenum</keyword>
<dbReference type="GO" id="GO:0030973">
    <property type="term" value="F:molybdate ion binding"/>
    <property type="evidence" value="ECO:0007669"/>
    <property type="project" value="TreeGrafter"/>
</dbReference>
<organism evidence="16 17">
    <name type="scientific">Arthrobacter ulcerisalmonis</name>
    <dbReference type="NCBI Taxonomy" id="2483813"/>
    <lineage>
        <taxon>Bacteria</taxon>
        <taxon>Bacillati</taxon>
        <taxon>Actinomycetota</taxon>
        <taxon>Actinomycetes</taxon>
        <taxon>Micrococcales</taxon>
        <taxon>Micrococcaceae</taxon>
        <taxon>Arthrobacter</taxon>
    </lineage>
</organism>
<dbReference type="InterPro" id="IPR005950">
    <property type="entry name" value="ModA"/>
</dbReference>
<dbReference type="SUPFAM" id="SSF53850">
    <property type="entry name" value="Periplasmic binding protein-like II"/>
    <property type="match status" value="1"/>
</dbReference>
<evidence type="ECO:0000256" key="3">
    <source>
        <dbReference type="ARBA" id="ARBA00022448"/>
    </source>
</evidence>
<dbReference type="Pfam" id="PF13531">
    <property type="entry name" value="SBP_bac_11"/>
    <property type="match status" value="1"/>
</dbReference>
<feature type="binding site" evidence="14">
    <location>
        <position position="52"/>
    </location>
    <ligand>
        <name>molybdate</name>
        <dbReference type="ChEBI" id="CHEBI:36264"/>
    </ligand>
</feature>
<dbReference type="Proteomes" id="UP000280861">
    <property type="component" value="Unassembled WGS sequence"/>
</dbReference>
<evidence type="ECO:0000256" key="7">
    <source>
        <dbReference type="ARBA" id="ARBA00022729"/>
    </source>
</evidence>
<comment type="function">
    <text evidence="10">Involved in the transport of molybdenum into the cell. Part of the binding-protein-dependent transport system ModABCD.</text>
</comment>
<dbReference type="Gene3D" id="3.40.190.10">
    <property type="entry name" value="Periplasmic binding protein-like II"/>
    <property type="match status" value="2"/>
</dbReference>
<feature type="chain" id="PRO_5038589446" description="Molybdate-binding protein ModA" evidence="15">
    <location>
        <begin position="26"/>
        <end position="265"/>
    </location>
</feature>
<evidence type="ECO:0000256" key="11">
    <source>
        <dbReference type="ARBA" id="ARBA00062515"/>
    </source>
</evidence>
<feature type="binding site" evidence="14">
    <location>
        <position position="201"/>
    </location>
    <ligand>
        <name>molybdate</name>
        <dbReference type="ChEBI" id="CHEBI:36264"/>
    </ligand>
</feature>
<evidence type="ECO:0000313" key="17">
    <source>
        <dbReference type="Proteomes" id="UP000280861"/>
    </source>
</evidence>
<sequence length="265" mass="26124">MNTARTAATSLLAAGALAVSLSGCAGSSTPATSSNAASPTLSGTVTVFAAASLKATFSKIAADFEAANPGTKVTLSFAGSSDLVTQITQGAPADVFASADTKNMTKLSDAKLIDGSPTNFATNVLEIAVPPSNPANITSFADLAKPDAKVVVCAPQVPCGSATEAIEKATGTTLSPVSEESSVTDVLGKVTSGEADAGLVYVTDVKAAGEKVKGVPFAESDKAVNTYPIAGVGASSNKELAKAFIAAVTSAEGKKVLTTAGFGTP</sequence>
<protein>
    <recommendedName>
        <fullName evidence="12">Molybdate-binding protein ModA</fullName>
    </recommendedName>
    <alternativeName>
        <fullName evidence="13">Molybdate/tungstate-binding protein ModA</fullName>
    </alternativeName>
</protein>
<dbReference type="AlphaFoldDB" id="A0A3P5XIB6"/>
<dbReference type="CDD" id="cd13538">
    <property type="entry name" value="PBP2_ModA_like_1"/>
    <property type="match status" value="1"/>
</dbReference>
<keyword evidence="9" id="KW-0826">Tungsten</keyword>
<dbReference type="PANTHER" id="PTHR30632:SF0">
    <property type="entry name" value="SULFATE-BINDING PROTEIN"/>
    <property type="match status" value="1"/>
</dbReference>
<dbReference type="EMBL" id="UXAU01000038">
    <property type="protein sequence ID" value="VDC31301.1"/>
    <property type="molecule type" value="Genomic_DNA"/>
</dbReference>
<comment type="similarity">
    <text evidence="2">Belongs to the bacterial solute-binding protein ModA family.</text>
</comment>
<evidence type="ECO:0000256" key="8">
    <source>
        <dbReference type="ARBA" id="ARBA00023136"/>
    </source>
</evidence>
<keyword evidence="8" id="KW-0472">Membrane</keyword>
<evidence type="ECO:0000256" key="4">
    <source>
        <dbReference type="ARBA" id="ARBA00022475"/>
    </source>
</evidence>
<dbReference type="NCBIfam" id="TIGR01256">
    <property type="entry name" value="modA"/>
    <property type="match status" value="1"/>
</dbReference>
<dbReference type="PANTHER" id="PTHR30632">
    <property type="entry name" value="MOLYBDATE-BINDING PERIPLASMIC PROTEIN"/>
    <property type="match status" value="1"/>
</dbReference>
<evidence type="ECO:0000256" key="2">
    <source>
        <dbReference type="ARBA" id="ARBA00009175"/>
    </source>
</evidence>
<gene>
    <name evidence="16" type="primary">modA</name>
    <name evidence="16" type="ORF">PSET11_02936</name>
</gene>
<keyword evidence="17" id="KW-1185">Reference proteome</keyword>
<keyword evidence="6 14" id="KW-0479">Metal-binding</keyword>
<dbReference type="InterPro" id="IPR050682">
    <property type="entry name" value="ModA/WtpA"/>
</dbReference>
<name>A0A3P5XIB6_9MICC</name>
<evidence type="ECO:0000256" key="5">
    <source>
        <dbReference type="ARBA" id="ARBA00022505"/>
    </source>
</evidence>
<evidence type="ECO:0000256" key="13">
    <source>
        <dbReference type="ARBA" id="ARBA00078141"/>
    </source>
</evidence>
<dbReference type="PIRSF" id="PIRSF004846">
    <property type="entry name" value="ModA"/>
    <property type="match status" value="1"/>
</dbReference>
<evidence type="ECO:0000256" key="1">
    <source>
        <dbReference type="ARBA" id="ARBA00004193"/>
    </source>
</evidence>
<dbReference type="OrthoDB" id="9785015at2"/>
<dbReference type="GO" id="GO:0015689">
    <property type="term" value="P:molybdate ion transport"/>
    <property type="evidence" value="ECO:0007669"/>
    <property type="project" value="InterPro"/>
</dbReference>